<evidence type="ECO:0000313" key="1">
    <source>
        <dbReference type="EMBL" id="SDC81692.1"/>
    </source>
</evidence>
<accession>A0A1G6PN59</accession>
<protein>
    <submittedName>
        <fullName evidence="1">Uncharacterized protein</fullName>
    </submittedName>
</protein>
<evidence type="ECO:0000313" key="2">
    <source>
        <dbReference type="Proteomes" id="UP000199467"/>
    </source>
</evidence>
<organism evidence="1 2">
    <name type="scientific">Ectopseudomonas chengduensis</name>
    <dbReference type="NCBI Taxonomy" id="489632"/>
    <lineage>
        <taxon>Bacteria</taxon>
        <taxon>Pseudomonadati</taxon>
        <taxon>Pseudomonadota</taxon>
        <taxon>Gammaproteobacteria</taxon>
        <taxon>Pseudomonadales</taxon>
        <taxon>Pseudomonadaceae</taxon>
        <taxon>Ectopseudomonas</taxon>
    </lineage>
</organism>
<gene>
    <name evidence="1" type="ORF">SAMN05216576_10711</name>
</gene>
<proteinExistence type="predicted"/>
<dbReference type="EMBL" id="FMZQ01000007">
    <property type="protein sequence ID" value="SDC81692.1"/>
    <property type="molecule type" value="Genomic_DNA"/>
</dbReference>
<name>A0A1G6PN59_9GAMM</name>
<keyword evidence="2" id="KW-1185">Reference proteome</keyword>
<dbReference type="Proteomes" id="UP000199467">
    <property type="component" value="Unassembled WGS sequence"/>
</dbReference>
<dbReference type="RefSeq" id="WP_017362165.1">
    <property type="nucleotide sequence ID" value="NZ_FMZQ01000007.1"/>
</dbReference>
<sequence length="56" mass="6238">MQKLPAKNQRRWSFTVIDLMVVIAIAGVLMPSQETRTSDAVRAETAPVRALTLPKM</sequence>
<dbReference type="GeneID" id="57609281"/>
<reference evidence="2" key="1">
    <citation type="submission" date="2016-10" db="EMBL/GenBank/DDBJ databases">
        <authorList>
            <person name="Varghese N."/>
            <person name="Submissions S."/>
        </authorList>
    </citation>
    <scope>NUCLEOTIDE SEQUENCE [LARGE SCALE GENOMIC DNA]</scope>
    <source>
        <strain evidence="2">DSM 26382</strain>
    </source>
</reference>
<dbReference type="AlphaFoldDB" id="A0A1G6PN59"/>